<evidence type="ECO:0000256" key="2">
    <source>
        <dbReference type="ARBA" id="ARBA00012438"/>
    </source>
</evidence>
<evidence type="ECO:0000313" key="9">
    <source>
        <dbReference type="EMBL" id="MBK4739085.1"/>
    </source>
</evidence>
<gene>
    <name evidence="9" type="ORF">JJB74_31165</name>
</gene>
<dbReference type="EC" id="2.7.13.3" evidence="2"/>
<proteinExistence type="predicted"/>
<dbReference type="CDD" id="cd00082">
    <property type="entry name" value="HisKA"/>
    <property type="match status" value="1"/>
</dbReference>
<evidence type="ECO:0000256" key="4">
    <source>
        <dbReference type="ARBA" id="ARBA00022679"/>
    </source>
</evidence>
<dbReference type="Pfam" id="PF08447">
    <property type="entry name" value="PAS_3"/>
    <property type="match status" value="2"/>
</dbReference>
<dbReference type="FunFam" id="1.10.287.130:FF:000001">
    <property type="entry name" value="Two-component sensor histidine kinase"/>
    <property type="match status" value="1"/>
</dbReference>
<feature type="domain" description="PAC" evidence="8">
    <location>
        <begin position="216"/>
        <end position="268"/>
    </location>
</feature>
<dbReference type="SMART" id="SM00086">
    <property type="entry name" value="PAC"/>
    <property type="match status" value="3"/>
</dbReference>
<dbReference type="InterPro" id="IPR005467">
    <property type="entry name" value="His_kinase_dom"/>
</dbReference>
<dbReference type="SUPFAM" id="SSF55785">
    <property type="entry name" value="PYP-like sensor domain (PAS domain)"/>
    <property type="match status" value="4"/>
</dbReference>
<accession>A0A934T121</accession>
<dbReference type="EMBL" id="JAEPBG010000037">
    <property type="protein sequence ID" value="MBK4739085.1"/>
    <property type="molecule type" value="Genomic_DNA"/>
</dbReference>
<dbReference type="SMART" id="SM00388">
    <property type="entry name" value="HisKA"/>
    <property type="match status" value="1"/>
</dbReference>
<protein>
    <recommendedName>
        <fullName evidence="2">histidine kinase</fullName>
        <ecNumber evidence="2">2.7.13.3</ecNumber>
    </recommendedName>
</protein>
<keyword evidence="6" id="KW-0902">Two-component regulatory system</keyword>
<dbReference type="NCBIfam" id="TIGR00229">
    <property type="entry name" value="sensory_box"/>
    <property type="match status" value="2"/>
</dbReference>
<dbReference type="Gene3D" id="3.30.450.20">
    <property type="entry name" value="PAS domain"/>
    <property type="match status" value="4"/>
</dbReference>
<dbReference type="Proteomes" id="UP000622890">
    <property type="component" value="Unassembled WGS sequence"/>
</dbReference>
<comment type="caution">
    <text evidence="9">The sequence shown here is derived from an EMBL/GenBank/DDBJ whole genome shotgun (WGS) entry which is preliminary data.</text>
</comment>
<dbReference type="InterPro" id="IPR052162">
    <property type="entry name" value="Sensor_kinase/Photoreceptor"/>
</dbReference>
<evidence type="ECO:0000256" key="6">
    <source>
        <dbReference type="ARBA" id="ARBA00023012"/>
    </source>
</evidence>
<feature type="domain" description="PAC" evidence="8">
    <location>
        <begin position="345"/>
        <end position="397"/>
    </location>
</feature>
<sequence>MTSLEHDPASNPSLNLPEWFSENNSDCIKVIDLVGNIVHMNSPGLRALEIDSPKSILGRQWCHTWPEANRSTVLAALQEAATGTISCFRAACPTAKGTVKWWDVKVHPVKAADSSVVHFLVVSRDITDLQQAHTELQAEKEILRLATEAAGLGLWRYTPHLNQFDFQNDLACDIFGLAPSCATLTAQQTLRERLHPDDEERFQAALQVACAGSGQMRFQGRVRRPDGTFRWIELFARVHHPPNDSPLYLIGTVADVTDRTAFKENLQDAQARLAATMDAGAVATWTWDIGKNCVIGDPNIAHLFSLPDSVASEAPIESLLKAIHPDDIERVSARIQQAINDRAFYQESYRVLARDGKYHSVIARGRVKCDETGVPVQLPGVILDVTLQKEAEDRLHASEVRYRALFDSIDEGFCIIEILYDAQEQPVDFLFIESNPAFQNQTGFRAEPNKSMLELFPNLDLRWVTLFANVAVTGKSARVQDYVEPLGRWFDVNAVRVGNAGSNRVAVLFYDISERRQNENDLRRLAFTLAETDQRKSEFLATLAHELRNPLSPIRNGLQLLRLAGDNAETVARVRDMMERQVTHMVHLVNDLLDIARISSGKVELKKVDVDLKTIVATAIEASLPAIQAKHHDLNVVVP</sequence>
<keyword evidence="10" id="KW-1185">Reference proteome</keyword>
<evidence type="ECO:0000259" key="7">
    <source>
        <dbReference type="PROSITE" id="PS50109"/>
    </source>
</evidence>
<evidence type="ECO:0000256" key="5">
    <source>
        <dbReference type="ARBA" id="ARBA00022777"/>
    </source>
</evidence>
<dbReference type="InterPro" id="IPR001610">
    <property type="entry name" value="PAC"/>
</dbReference>
<dbReference type="InterPro" id="IPR003661">
    <property type="entry name" value="HisK_dim/P_dom"/>
</dbReference>
<dbReference type="InterPro" id="IPR036097">
    <property type="entry name" value="HisK_dim/P_sf"/>
</dbReference>
<dbReference type="SMART" id="SM00091">
    <property type="entry name" value="PAS"/>
    <property type="match status" value="3"/>
</dbReference>
<evidence type="ECO:0000313" key="10">
    <source>
        <dbReference type="Proteomes" id="UP000622890"/>
    </source>
</evidence>
<dbReference type="PANTHER" id="PTHR43304">
    <property type="entry name" value="PHYTOCHROME-LIKE PROTEIN CPH1"/>
    <property type="match status" value="1"/>
</dbReference>
<dbReference type="InterPro" id="IPR000014">
    <property type="entry name" value="PAS"/>
</dbReference>
<dbReference type="Pfam" id="PF08448">
    <property type="entry name" value="PAS_4"/>
    <property type="match status" value="1"/>
</dbReference>
<reference evidence="9" key="1">
    <citation type="submission" date="2021-01" db="EMBL/GenBank/DDBJ databases">
        <title>Genome sequence of strain Noviherbaspirillum sp. DKR-6.</title>
        <authorList>
            <person name="Chaudhary D.K."/>
        </authorList>
    </citation>
    <scope>NUCLEOTIDE SEQUENCE</scope>
    <source>
        <strain evidence="9">DKR-6</strain>
    </source>
</reference>
<dbReference type="Pfam" id="PF13188">
    <property type="entry name" value="PAS_8"/>
    <property type="match status" value="1"/>
</dbReference>
<organism evidence="9 10">
    <name type="scientific">Noviherbaspirillum pedocola</name>
    <dbReference type="NCBI Taxonomy" id="2801341"/>
    <lineage>
        <taxon>Bacteria</taxon>
        <taxon>Pseudomonadati</taxon>
        <taxon>Pseudomonadota</taxon>
        <taxon>Betaproteobacteria</taxon>
        <taxon>Burkholderiales</taxon>
        <taxon>Oxalobacteraceae</taxon>
        <taxon>Noviherbaspirillum</taxon>
    </lineage>
</organism>
<dbReference type="AlphaFoldDB" id="A0A934T121"/>
<dbReference type="Pfam" id="PF00512">
    <property type="entry name" value="HisKA"/>
    <property type="match status" value="1"/>
</dbReference>
<dbReference type="InterPro" id="IPR035965">
    <property type="entry name" value="PAS-like_dom_sf"/>
</dbReference>
<dbReference type="PROSITE" id="PS50113">
    <property type="entry name" value="PAC"/>
    <property type="match status" value="3"/>
</dbReference>
<dbReference type="InterPro" id="IPR013655">
    <property type="entry name" value="PAS_fold_3"/>
</dbReference>
<dbReference type="PANTHER" id="PTHR43304:SF1">
    <property type="entry name" value="PAC DOMAIN-CONTAINING PROTEIN"/>
    <property type="match status" value="1"/>
</dbReference>
<dbReference type="RefSeq" id="WP_200598455.1">
    <property type="nucleotide sequence ID" value="NZ_JAEPBG010000037.1"/>
</dbReference>
<dbReference type="InterPro" id="IPR013656">
    <property type="entry name" value="PAS_4"/>
</dbReference>
<keyword evidence="3" id="KW-0597">Phosphoprotein</keyword>
<dbReference type="Gene3D" id="1.10.287.130">
    <property type="match status" value="1"/>
</dbReference>
<evidence type="ECO:0000259" key="8">
    <source>
        <dbReference type="PROSITE" id="PS50113"/>
    </source>
</evidence>
<evidence type="ECO:0000256" key="1">
    <source>
        <dbReference type="ARBA" id="ARBA00000085"/>
    </source>
</evidence>
<feature type="domain" description="Histidine kinase" evidence="7">
    <location>
        <begin position="542"/>
        <end position="639"/>
    </location>
</feature>
<dbReference type="Gene3D" id="2.10.70.100">
    <property type="match status" value="1"/>
</dbReference>
<feature type="domain" description="PAC" evidence="8">
    <location>
        <begin position="81"/>
        <end position="138"/>
    </location>
</feature>
<dbReference type="GO" id="GO:0000155">
    <property type="term" value="F:phosphorelay sensor kinase activity"/>
    <property type="evidence" value="ECO:0007669"/>
    <property type="project" value="InterPro"/>
</dbReference>
<dbReference type="SUPFAM" id="SSF47384">
    <property type="entry name" value="Homodimeric domain of signal transducing histidine kinase"/>
    <property type="match status" value="1"/>
</dbReference>
<comment type="catalytic activity">
    <reaction evidence="1">
        <text>ATP + protein L-histidine = ADP + protein N-phospho-L-histidine.</text>
        <dbReference type="EC" id="2.7.13.3"/>
    </reaction>
</comment>
<evidence type="ECO:0000256" key="3">
    <source>
        <dbReference type="ARBA" id="ARBA00022553"/>
    </source>
</evidence>
<dbReference type="PROSITE" id="PS50109">
    <property type="entry name" value="HIS_KIN"/>
    <property type="match status" value="1"/>
</dbReference>
<keyword evidence="4" id="KW-0808">Transferase</keyword>
<dbReference type="CDD" id="cd00130">
    <property type="entry name" value="PAS"/>
    <property type="match status" value="2"/>
</dbReference>
<name>A0A934T121_9BURK</name>
<dbReference type="InterPro" id="IPR000700">
    <property type="entry name" value="PAS-assoc_C"/>
</dbReference>
<keyword evidence="5" id="KW-0418">Kinase</keyword>